<dbReference type="PROSITE" id="PS00018">
    <property type="entry name" value="EF_HAND_1"/>
    <property type="match status" value="2"/>
</dbReference>
<feature type="compositionally biased region" description="Polar residues" evidence="2">
    <location>
        <begin position="1"/>
        <end position="11"/>
    </location>
</feature>
<feature type="domain" description="EF-hand" evidence="3">
    <location>
        <begin position="156"/>
        <end position="191"/>
    </location>
</feature>
<dbReference type="GO" id="GO:0005509">
    <property type="term" value="F:calcium ion binding"/>
    <property type="evidence" value="ECO:0007669"/>
    <property type="project" value="InterPro"/>
</dbReference>
<evidence type="ECO:0000259" key="3">
    <source>
        <dbReference type="PROSITE" id="PS50222"/>
    </source>
</evidence>
<comment type="caution">
    <text evidence="4">The sequence shown here is derived from an EMBL/GenBank/DDBJ whole genome shotgun (WGS) entry which is preliminary data.</text>
</comment>
<name>A0AAD2CR57_9STRA</name>
<evidence type="ECO:0000313" key="5">
    <source>
        <dbReference type="Proteomes" id="UP001295423"/>
    </source>
</evidence>
<dbReference type="InterPro" id="IPR002048">
    <property type="entry name" value="EF_hand_dom"/>
</dbReference>
<feature type="compositionally biased region" description="Acidic residues" evidence="2">
    <location>
        <begin position="35"/>
        <end position="44"/>
    </location>
</feature>
<feature type="domain" description="EF-hand" evidence="3">
    <location>
        <begin position="206"/>
        <end position="241"/>
    </location>
</feature>
<dbReference type="Gene3D" id="1.10.238.10">
    <property type="entry name" value="EF-hand"/>
    <property type="match status" value="1"/>
</dbReference>
<dbReference type="SMART" id="SM00054">
    <property type="entry name" value="EFh"/>
    <property type="match status" value="2"/>
</dbReference>
<reference evidence="4" key="1">
    <citation type="submission" date="2023-08" db="EMBL/GenBank/DDBJ databases">
        <authorList>
            <person name="Audoor S."/>
            <person name="Bilcke G."/>
        </authorList>
    </citation>
    <scope>NUCLEOTIDE SEQUENCE</scope>
</reference>
<dbReference type="Proteomes" id="UP001295423">
    <property type="component" value="Unassembled WGS sequence"/>
</dbReference>
<keyword evidence="1" id="KW-0106">Calcium</keyword>
<dbReference type="InterPro" id="IPR011992">
    <property type="entry name" value="EF-hand-dom_pair"/>
</dbReference>
<dbReference type="PROSITE" id="PS50222">
    <property type="entry name" value="EF_HAND_2"/>
    <property type="match status" value="2"/>
</dbReference>
<keyword evidence="5" id="KW-1185">Reference proteome</keyword>
<protein>
    <recommendedName>
        <fullName evidence="3">EF-hand domain-containing protein</fullName>
    </recommendedName>
</protein>
<dbReference type="InterPro" id="IPR018247">
    <property type="entry name" value="EF_Hand_1_Ca_BS"/>
</dbReference>
<dbReference type="SUPFAM" id="SSF47473">
    <property type="entry name" value="EF-hand"/>
    <property type="match status" value="1"/>
</dbReference>
<evidence type="ECO:0000313" key="4">
    <source>
        <dbReference type="EMBL" id="CAJ1941565.1"/>
    </source>
</evidence>
<gene>
    <name evidence="4" type="ORF">CYCCA115_LOCUS7570</name>
</gene>
<sequence length="261" mass="30212">MASGSAANSSIRRQRAIVKSSPRSYYHKRTQHESNEEEEEEDLKEYDSEFGSQPKLGKKHIQRSIRHLEDNRRERRFHAKVMFKEFALPGDAEKMKEDQLKPFMARVLNTAQSDLEKEAMELVLQDAREKSPDEEEGILTKSATVSALAKYGEFARHCKTIQKLFKASDHSRDGKLQRHELRRLLEEYERHKHRSTHSCSHVVLFVTEHDLDFVLRSADENHDGDIDPNEVVRAIGAWEELAAVKIHDFEDVKCCKGCIIS</sequence>
<evidence type="ECO:0000256" key="1">
    <source>
        <dbReference type="ARBA" id="ARBA00022837"/>
    </source>
</evidence>
<dbReference type="EMBL" id="CAKOGP040001035">
    <property type="protein sequence ID" value="CAJ1941565.1"/>
    <property type="molecule type" value="Genomic_DNA"/>
</dbReference>
<organism evidence="4 5">
    <name type="scientific">Cylindrotheca closterium</name>
    <dbReference type="NCBI Taxonomy" id="2856"/>
    <lineage>
        <taxon>Eukaryota</taxon>
        <taxon>Sar</taxon>
        <taxon>Stramenopiles</taxon>
        <taxon>Ochrophyta</taxon>
        <taxon>Bacillariophyta</taxon>
        <taxon>Bacillariophyceae</taxon>
        <taxon>Bacillariophycidae</taxon>
        <taxon>Bacillariales</taxon>
        <taxon>Bacillariaceae</taxon>
        <taxon>Cylindrotheca</taxon>
    </lineage>
</organism>
<dbReference type="AlphaFoldDB" id="A0AAD2CR57"/>
<feature type="region of interest" description="Disordered" evidence="2">
    <location>
        <begin position="1"/>
        <end position="62"/>
    </location>
</feature>
<dbReference type="Pfam" id="PF13202">
    <property type="entry name" value="EF-hand_5"/>
    <property type="match status" value="1"/>
</dbReference>
<evidence type="ECO:0000256" key="2">
    <source>
        <dbReference type="SAM" id="MobiDB-lite"/>
    </source>
</evidence>
<accession>A0AAD2CR57</accession>
<proteinExistence type="predicted"/>